<organism evidence="1 2">
    <name type="scientific">Parachaetomium inaequale</name>
    <dbReference type="NCBI Taxonomy" id="2588326"/>
    <lineage>
        <taxon>Eukaryota</taxon>
        <taxon>Fungi</taxon>
        <taxon>Dikarya</taxon>
        <taxon>Ascomycota</taxon>
        <taxon>Pezizomycotina</taxon>
        <taxon>Sordariomycetes</taxon>
        <taxon>Sordariomycetidae</taxon>
        <taxon>Sordariales</taxon>
        <taxon>Chaetomiaceae</taxon>
        <taxon>Parachaetomium</taxon>
    </lineage>
</organism>
<name>A0AAN6PQL3_9PEZI</name>
<accession>A0AAN6PQL3</accession>
<proteinExistence type="predicted"/>
<dbReference type="AlphaFoldDB" id="A0AAN6PQL3"/>
<reference evidence="2" key="1">
    <citation type="journal article" date="2023" name="Mol. Phylogenet. Evol.">
        <title>Genome-scale phylogeny and comparative genomics of the fungal order Sordariales.</title>
        <authorList>
            <person name="Hensen N."/>
            <person name="Bonometti L."/>
            <person name="Westerberg I."/>
            <person name="Brannstrom I.O."/>
            <person name="Guillou S."/>
            <person name="Cros-Aarteil S."/>
            <person name="Calhoun S."/>
            <person name="Haridas S."/>
            <person name="Kuo A."/>
            <person name="Mondo S."/>
            <person name="Pangilinan J."/>
            <person name="Riley R."/>
            <person name="LaButti K."/>
            <person name="Andreopoulos B."/>
            <person name="Lipzen A."/>
            <person name="Chen C."/>
            <person name="Yan M."/>
            <person name="Daum C."/>
            <person name="Ng V."/>
            <person name="Clum A."/>
            <person name="Steindorff A."/>
            <person name="Ohm R.A."/>
            <person name="Martin F."/>
            <person name="Silar P."/>
            <person name="Natvig D.O."/>
            <person name="Lalanne C."/>
            <person name="Gautier V."/>
            <person name="Ament-Velasquez S.L."/>
            <person name="Kruys A."/>
            <person name="Hutchinson M.I."/>
            <person name="Powell A.J."/>
            <person name="Barry K."/>
            <person name="Miller A.N."/>
            <person name="Grigoriev I.V."/>
            <person name="Debuchy R."/>
            <person name="Gladieux P."/>
            <person name="Hiltunen Thoren M."/>
            <person name="Johannesson H."/>
        </authorList>
    </citation>
    <scope>NUCLEOTIDE SEQUENCE [LARGE SCALE GENOMIC DNA]</scope>
    <source>
        <strain evidence="2">CBS 284.82</strain>
    </source>
</reference>
<comment type="caution">
    <text evidence="1">The sequence shown here is derived from an EMBL/GenBank/DDBJ whole genome shotgun (WGS) entry which is preliminary data.</text>
</comment>
<protein>
    <submittedName>
        <fullName evidence="1">Uncharacterized protein</fullName>
    </submittedName>
</protein>
<gene>
    <name evidence="1" type="ORF">C8A01DRAFT_31776</name>
</gene>
<evidence type="ECO:0000313" key="1">
    <source>
        <dbReference type="EMBL" id="KAK4044173.1"/>
    </source>
</evidence>
<sequence length="111" mass="13086">MSLSQNSQYRGFLKHCITGNGMQWKNRTHVLRTPNHDRRVILALRDKGIRLRPSDIQQELHTLFNTAKHLARRGVARSADNSYEFVLAVRRRHNLGRYLSERLSWKHSARL</sequence>
<keyword evidence="2" id="KW-1185">Reference proteome</keyword>
<evidence type="ECO:0000313" key="2">
    <source>
        <dbReference type="Proteomes" id="UP001303115"/>
    </source>
</evidence>
<dbReference type="EMBL" id="MU854321">
    <property type="protein sequence ID" value="KAK4044173.1"/>
    <property type="molecule type" value="Genomic_DNA"/>
</dbReference>
<dbReference type="Proteomes" id="UP001303115">
    <property type="component" value="Unassembled WGS sequence"/>
</dbReference>